<dbReference type="EMBL" id="CP065989">
    <property type="protein sequence ID" value="QQB14583.1"/>
    <property type="molecule type" value="Genomic_DNA"/>
</dbReference>
<proteinExistence type="inferred from homology"/>
<evidence type="ECO:0000313" key="2">
    <source>
        <dbReference type="EMBL" id="QQB14583.1"/>
    </source>
</evidence>
<evidence type="ECO:0000256" key="1">
    <source>
        <dbReference type="ARBA" id="ARBA00006479"/>
    </source>
</evidence>
<dbReference type="InterPro" id="IPR036390">
    <property type="entry name" value="WH_DNA-bd_sf"/>
</dbReference>
<dbReference type="InterPro" id="IPR000600">
    <property type="entry name" value="ROK"/>
</dbReference>
<dbReference type="PANTHER" id="PTHR18964:SF149">
    <property type="entry name" value="BIFUNCTIONAL UDP-N-ACETYLGLUCOSAMINE 2-EPIMERASE_N-ACETYLMANNOSAMINE KINASE"/>
    <property type="match status" value="1"/>
</dbReference>
<name>A0A7T3ZZN6_9MICO</name>
<dbReference type="SUPFAM" id="SSF46785">
    <property type="entry name" value="Winged helix' DNA-binding domain"/>
    <property type="match status" value="1"/>
</dbReference>
<comment type="similarity">
    <text evidence="1">Belongs to the ROK (NagC/XylR) family.</text>
</comment>
<organism evidence="2 3">
    <name type="scientific">Brevibacterium casei</name>
    <dbReference type="NCBI Taxonomy" id="33889"/>
    <lineage>
        <taxon>Bacteria</taxon>
        <taxon>Bacillati</taxon>
        <taxon>Actinomycetota</taxon>
        <taxon>Actinomycetes</taxon>
        <taxon>Micrococcales</taxon>
        <taxon>Brevibacteriaceae</taxon>
        <taxon>Brevibacterium</taxon>
    </lineage>
</organism>
<dbReference type="SUPFAM" id="SSF53067">
    <property type="entry name" value="Actin-like ATPase domain"/>
    <property type="match status" value="1"/>
</dbReference>
<dbReference type="PANTHER" id="PTHR18964">
    <property type="entry name" value="ROK (REPRESSOR, ORF, KINASE) FAMILY"/>
    <property type="match status" value="1"/>
</dbReference>
<reference evidence="2 3" key="1">
    <citation type="submission" date="2020-12" db="EMBL/GenBank/DDBJ databases">
        <title>FDA dAtabase for Regulatory Grade micrObial Sequences (FDA-ARGOS): Supporting development and validation of Infectious Disease Dx tests.</title>
        <authorList>
            <person name="Sproer C."/>
            <person name="Gronow S."/>
            <person name="Severitt S."/>
            <person name="Schroder I."/>
            <person name="Tallon L."/>
            <person name="Sadzewicz L."/>
            <person name="Zhao X."/>
            <person name="Boylan J."/>
            <person name="Ott S."/>
            <person name="Bowen H."/>
            <person name="Vavikolanu K."/>
            <person name="Mehta A."/>
            <person name="Aluvathingal J."/>
            <person name="Nadendla S."/>
            <person name="Lowell S."/>
            <person name="Myers T."/>
            <person name="Yan Y."/>
            <person name="Sichtig H."/>
        </authorList>
    </citation>
    <scope>NUCLEOTIDE SEQUENCE [LARGE SCALE GENOMIC DNA]</scope>
    <source>
        <strain evidence="2 3">FDAARGOS_990</strain>
    </source>
</reference>
<sequence>MGHQSISAADGPRHTVREWNERLVLDRLWAGDPLEGMSTNDLISQTGLTRATVLAQCEDLQRRGLIVQGPPDRQSGSGRPGKRFFPRARDALCVGVDAGLNSVSVAVADVTGRRLGGARIRFADDASRSRAAQVRTAIDRAIAGAEADHEQVRTICFGFAAPIAAEGSMAMEDPFWREVEVDLQEVLHDLDWAVSVHNDANLAAIAERHAGAVDAAGDFVMLLAGERFGAGIVDGGHLLTGARGGAGEMVYLEHVEGVRSTEGLGRLARKWAERENARGVDEAPLPLDPHELIAQAAAGRPAALRLVDDLSDRLARVVATLSSLLNPQVVVVSGATALEDEILLRRAEEMVADYAPMPVRIVPSKLGGDAVVDGAIAVALEAVRDLLRARLSD</sequence>
<dbReference type="RefSeq" id="WP_198499641.1">
    <property type="nucleotide sequence ID" value="NZ_CP065989.1"/>
</dbReference>
<evidence type="ECO:0000313" key="3">
    <source>
        <dbReference type="Proteomes" id="UP000595374"/>
    </source>
</evidence>
<dbReference type="Gene3D" id="1.10.10.10">
    <property type="entry name" value="Winged helix-like DNA-binding domain superfamily/Winged helix DNA-binding domain"/>
    <property type="match status" value="1"/>
</dbReference>
<gene>
    <name evidence="2" type="ORF">I6H47_00850</name>
</gene>
<dbReference type="CDD" id="cd23763">
    <property type="entry name" value="ASKHA_ATPase_ROK"/>
    <property type="match status" value="1"/>
</dbReference>
<dbReference type="InterPro" id="IPR043129">
    <property type="entry name" value="ATPase_NBD"/>
</dbReference>
<dbReference type="Proteomes" id="UP000595374">
    <property type="component" value="Chromosome"/>
</dbReference>
<dbReference type="Pfam" id="PF00480">
    <property type="entry name" value="ROK"/>
    <property type="match status" value="1"/>
</dbReference>
<accession>A0A7T3ZZN6</accession>
<dbReference type="Gene3D" id="3.30.420.40">
    <property type="match status" value="2"/>
</dbReference>
<dbReference type="InterPro" id="IPR036388">
    <property type="entry name" value="WH-like_DNA-bd_sf"/>
</dbReference>
<dbReference type="AlphaFoldDB" id="A0A7T3ZZN6"/>
<protein>
    <submittedName>
        <fullName evidence="2">ROK family protein</fullName>
    </submittedName>
</protein>